<evidence type="ECO:0000313" key="4">
    <source>
        <dbReference type="Proteomes" id="UP000177718"/>
    </source>
</evidence>
<dbReference type="GO" id="GO:0016758">
    <property type="term" value="F:hexosyltransferase activity"/>
    <property type="evidence" value="ECO:0007669"/>
    <property type="project" value="TreeGrafter"/>
</dbReference>
<keyword evidence="1" id="KW-0328">Glycosyltransferase</keyword>
<gene>
    <name evidence="3" type="ORF">A3A61_04100</name>
</gene>
<dbReference type="Pfam" id="PF03808">
    <property type="entry name" value="Glyco_tran_WecG"/>
    <property type="match status" value="1"/>
</dbReference>
<sequence>MKPEILGVKFDNASLHDALDAILGMLRSKSSRKNYYVVTPNPEFVMEAQKDADFKRILNGSDLSIPDGIGILWSSRLLNRGLEHRSSGADLVDLLLDVGNKNKWVFFFLGGRGETAYKAADNVLAKYPDLTIGCFEGGPGEDFDTSSGDVIKSFARQHGGIHILLVAYGQNKQEKWIDRNLGRLPVRVSIGVGGVLNYLAGNKVRAPKVIRNLGLEWLFRLLQEPRRFRRQLALPKFVFAVLKEKFTNKKSR</sequence>
<dbReference type="EMBL" id="MHDB01000007">
    <property type="protein sequence ID" value="OGY32645.1"/>
    <property type="molecule type" value="Genomic_DNA"/>
</dbReference>
<dbReference type="PANTHER" id="PTHR34136:SF1">
    <property type="entry name" value="UDP-N-ACETYL-D-MANNOSAMINURONIC ACID TRANSFERASE"/>
    <property type="match status" value="1"/>
</dbReference>
<dbReference type="Proteomes" id="UP000177718">
    <property type="component" value="Unassembled WGS sequence"/>
</dbReference>
<dbReference type="CDD" id="cd06533">
    <property type="entry name" value="Glyco_transf_WecG_TagA"/>
    <property type="match status" value="1"/>
</dbReference>
<keyword evidence="2" id="KW-0808">Transferase</keyword>
<dbReference type="STRING" id="1802605.A3A61_04100"/>
<reference evidence="3 4" key="1">
    <citation type="journal article" date="2016" name="Nat. Commun.">
        <title>Thousands of microbial genomes shed light on interconnected biogeochemical processes in an aquifer system.</title>
        <authorList>
            <person name="Anantharaman K."/>
            <person name="Brown C.T."/>
            <person name="Hug L.A."/>
            <person name="Sharon I."/>
            <person name="Castelle C.J."/>
            <person name="Probst A.J."/>
            <person name="Thomas B.C."/>
            <person name="Singh A."/>
            <person name="Wilkins M.J."/>
            <person name="Karaoz U."/>
            <person name="Brodie E.L."/>
            <person name="Williams K.H."/>
            <person name="Hubbard S.S."/>
            <person name="Banfield J.F."/>
        </authorList>
    </citation>
    <scope>NUCLEOTIDE SEQUENCE [LARGE SCALE GENOMIC DNA]</scope>
</reference>
<evidence type="ECO:0000256" key="2">
    <source>
        <dbReference type="ARBA" id="ARBA00022679"/>
    </source>
</evidence>
<dbReference type="NCBIfam" id="TIGR00696">
    <property type="entry name" value="wecG_tagA_cpsF"/>
    <property type="match status" value="1"/>
</dbReference>
<evidence type="ECO:0000313" key="3">
    <source>
        <dbReference type="EMBL" id="OGY32645.1"/>
    </source>
</evidence>
<protein>
    <submittedName>
        <fullName evidence="3">Uncharacterized protein</fullName>
    </submittedName>
</protein>
<proteinExistence type="predicted"/>
<dbReference type="AlphaFoldDB" id="A0A1G1WY51"/>
<comment type="caution">
    <text evidence="3">The sequence shown here is derived from an EMBL/GenBank/DDBJ whole genome shotgun (WGS) entry which is preliminary data.</text>
</comment>
<dbReference type="PANTHER" id="PTHR34136">
    <property type="match status" value="1"/>
</dbReference>
<accession>A0A1G1WY51</accession>
<dbReference type="InterPro" id="IPR004629">
    <property type="entry name" value="WecG_TagA_CpsF"/>
</dbReference>
<organism evidence="3 4">
    <name type="scientific">Candidatus Woykebacteria bacterium RIFCSPLOWO2_01_FULL_43_14</name>
    <dbReference type="NCBI Taxonomy" id="1802605"/>
    <lineage>
        <taxon>Bacteria</taxon>
        <taxon>Candidatus Woykeibacteriota</taxon>
    </lineage>
</organism>
<name>A0A1G1WY51_9BACT</name>
<evidence type="ECO:0000256" key="1">
    <source>
        <dbReference type="ARBA" id="ARBA00022676"/>
    </source>
</evidence>